<comment type="caution">
    <text evidence="7">The sequence shown here is derived from an EMBL/GenBank/DDBJ whole genome shotgun (WGS) entry which is preliminary data.</text>
</comment>
<keyword evidence="8" id="KW-1185">Reference proteome</keyword>
<sequence length="471" mass="51563">MQNKHSHSSFSGQLGFVMAAAGSAVGLGNIWRFPYLAAKDGGGVFLVIYLVLVLTFGFTLLTSDIAVGRYTQKSPIEAYEALKPGWGFLGKITFLVPAIIMTYYAVIGGWVLKYVMTYFIGEGQAAASTNYFSSFITSPVAPIVYGLIFMIFTSLIVYRGVQNGVEKFSKVCMPILFIMILAISIFSLTLKHTENGVTRTGLQGLAVYMIPNFKGMTFGKFLSVALDAMSQLFFSLSVSMGIMVTYGSYVKKDVDLNHSINMIEVFDTVVAFLAGLMIIPSIYVFSGTEGMASGPSLIFVSLPKVFNAMGPVGNVFGAAFFIMVTFAALTSCISVLETLVADCTKLFNAPRKKTTLVLTVIYSVATVIITLGYTIFYFELKLPNGTVGQLLDLADYISNSVLMPITSLLSCILIGWVVKPKLIIDEMELNGENFKRKSIYSVMVKYIAPVIMVILFLQSTGFWQWLAKLVH</sequence>
<feature type="transmembrane region" description="Helical" evidence="6">
    <location>
        <begin position="132"/>
        <end position="159"/>
    </location>
</feature>
<feature type="transmembrane region" description="Helical" evidence="6">
    <location>
        <begin position="439"/>
        <end position="466"/>
    </location>
</feature>
<dbReference type="InterPro" id="IPR000175">
    <property type="entry name" value="Na/ntran_symport"/>
</dbReference>
<feature type="transmembrane region" description="Helical" evidence="6">
    <location>
        <begin position="315"/>
        <end position="336"/>
    </location>
</feature>
<gene>
    <name evidence="7" type="ORF">FRC53_05145</name>
</gene>
<reference evidence="7" key="1">
    <citation type="journal article" date="2020" name="Appl. Environ. Microbiol.">
        <title>Medium-Chain Fatty Acid Synthesis by 'Candidatus Weimeria bifida' gen. nov., sp. nov., and 'Candidatus Pseudoramibacter fermentans' sp. nov.</title>
        <authorList>
            <person name="Scarborough M.J."/>
            <person name="Myers K.S."/>
            <person name="Donohue T.J."/>
            <person name="Noguera D.R."/>
        </authorList>
    </citation>
    <scope>NUCLEOTIDE SEQUENCE</scope>
    <source>
        <strain evidence="7">EUB1.1</strain>
    </source>
</reference>
<dbReference type="EMBL" id="VOGB01000004">
    <property type="protein sequence ID" value="MQM72802.1"/>
    <property type="molecule type" value="Genomic_DNA"/>
</dbReference>
<dbReference type="AlphaFoldDB" id="A0A6L5GRU4"/>
<feature type="transmembrane region" description="Helical" evidence="6">
    <location>
        <begin position="232"/>
        <end position="250"/>
    </location>
</feature>
<feature type="transmembrane region" description="Helical" evidence="6">
    <location>
        <begin position="396"/>
        <end position="418"/>
    </location>
</feature>
<evidence type="ECO:0000313" key="7">
    <source>
        <dbReference type="EMBL" id="MQM72802.1"/>
    </source>
</evidence>
<evidence type="ECO:0000256" key="3">
    <source>
        <dbReference type="ARBA" id="ARBA00022692"/>
    </source>
</evidence>
<keyword evidence="4 6" id="KW-1133">Transmembrane helix</keyword>
<feature type="transmembrane region" description="Helical" evidence="6">
    <location>
        <begin position="262"/>
        <end position="285"/>
    </location>
</feature>
<dbReference type="PROSITE" id="PS50267">
    <property type="entry name" value="NA_NEUROTRAN_SYMP_3"/>
    <property type="match status" value="1"/>
</dbReference>
<dbReference type="PANTHER" id="PTHR42948:SF1">
    <property type="entry name" value="TRANSPORTER"/>
    <property type="match status" value="1"/>
</dbReference>
<dbReference type="NCBIfam" id="NF037979">
    <property type="entry name" value="Na_transp"/>
    <property type="match status" value="1"/>
</dbReference>
<dbReference type="GO" id="GO:0016020">
    <property type="term" value="C:membrane"/>
    <property type="evidence" value="ECO:0007669"/>
    <property type="project" value="UniProtKB-SubCell"/>
</dbReference>
<feature type="transmembrane region" description="Helical" evidence="6">
    <location>
        <begin position="88"/>
        <end position="112"/>
    </location>
</feature>
<name>A0A6L5GRU4_9FIRM</name>
<dbReference type="Pfam" id="PF00209">
    <property type="entry name" value="SNF"/>
    <property type="match status" value="2"/>
</dbReference>
<dbReference type="InterPro" id="IPR037272">
    <property type="entry name" value="SNS_sf"/>
</dbReference>
<dbReference type="PANTHER" id="PTHR42948">
    <property type="entry name" value="TRANSPORTER"/>
    <property type="match status" value="1"/>
</dbReference>
<dbReference type="CDD" id="cd10336">
    <property type="entry name" value="SLC6sbd_Tyt1-Like"/>
    <property type="match status" value="1"/>
</dbReference>
<evidence type="ECO:0000256" key="5">
    <source>
        <dbReference type="ARBA" id="ARBA00023136"/>
    </source>
</evidence>
<evidence type="ECO:0000256" key="1">
    <source>
        <dbReference type="ARBA" id="ARBA00004141"/>
    </source>
</evidence>
<evidence type="ECO:0000313" key="8">
    <source>
        <dbReference type="Proteomes" id="UP000473648"/>
    </source>
</evidence>
<evidence type="ECO:0000256" key="6">
    <source>
        <dbReference type="SAM" id="Phobius"/>
    </source>
</evidence>
<accession>A0A6L5GRU4</accession>
<dbReference type="Proteomes" id="UP000473648">
    <property type="component" value="Unassembled WGS sequence"/>
</dbReference>
<feature type="transmembrane region" description="Helical" evidence="6">
    <location>
        <begin position="43"/>
        <end position="67"/>
    </location>
</feature>
<keyword evidence="2" id="KW-0813">Transport</keyword>
<dbReference type="InterPro" id="IPR047218">
    <property type="entry name" value="YocR/YhdH-like"/>
</dbReference>
<organism evidence="7 8">
    <name type="scientific">Candidatus Pseudoramibacter fermentans</name>
    <dbReference type="NCBI Taxonomy" id="2594427"/>
    <lineage>
        <taxon>Bacteria</taxon>
        <taxon>Bacillati</taxon>
        <taxon>Bacillota</taxon>
        <taxon>Clostridia</taxon>
        <taxon>Eubacteriales</taxon>
        <taxon>Eubacteriaceae</taxon>
        <taxon>Pseudoramibacter</taxon>
    </lineage>
</organism>
<keyword evidence="3 6" id="KW-0812">Transmembrane</keyword>
<evidence type="ECO:0000256" key="2">
    <source>
        <dbReference type="ARBA" id="ARBA00022448"/>
    </source>
</evidence>
<feature type="transmembrane region" description="Helical" evidence="6">
    <location>
        <begin position="356"/>
        <end position="376"/>
    </location>
</feature>
<dbReference type="SUPFAM" id="SSF161070">
    <property type="entry name" value="SNF-like"/>
    <property type="match status" value="1"/>
</dbReference>
<keyword evidence="5 6" id="KW-0472">Membrane</keyword>
<proteinExistence type="predicted"/>
<feature type="transmembrane region" description="Helical" evidence="6">
    <location>
        <begin position="12"/>
        <end position="31"/>
    </location>
</feature>
<evidence type="ECO:0000256" key="4">
    <source>
        <dbReference type="ARBA" id="ARBA00022989"/>
    </source>
</evidence>
<comment type="subcellular location">
    <subcellularLocation>
        <location evidence="1">Membrane</location>
        <topology evidence="1">Multi-pass membrane protein</topology>
    </subcellularLocation>
</comment>
<dbReference type="PRINTS" id="PR00176">
    <property type="entry name" value="NANEUSMPORT"/>
</dbReference>
<feature type="transmembrane region" description="Helical" evidence="6">
    <location>
        <begin position="171"/>
        <end position="190"/>
    </location>
</feature>
<protein>
    <submittedName>
        <fullName evidence="7">Sodium-dependent transporter</fullName>
    </submittedName>
</protein>